<dbReference type="PANTHER" id="PTHR10438:SF468">
    <property type="entry name" value="THIOREDOXIN-1-RELATED"/>
    <property type="match status" value="1"/>
</dbReference>
<dbReference type="PANTHER" id="PTHR10438">
    <property type="entry name" value="THIOREDOXIN"/>
    <property type="match status" value="1"/>
</dbReference>
<dbReference type="EMBL" id="WJBU01000002">
    <property type="protein sequence ID" value="MRD46274.1"/>
    <property type="molecule type" value="Genomic_DNA"/>
</dbReference>
<dbReference type="Proteomes" id="UP000487350">
    <property type="component" value="Unassembled WGS sequence"/>
</dbReference>
<proteinExistence type="predicted"/>
<evidence type="ECO:0000313" key="3">
    <source>
        <dbReference type="Proteomes" id="UP000487350"/>
    </source>
</evidence>
<name>A0A844AQJ6_9BURK</name>
<keyword evidence="3" id="KW-1185">Reference proteome</keyword>
<dbReference type="AlphaFoldDB" id="A0A844AQJ6"/>
<feature type="domain" description="Thioredoxin" evidence="1">
    <location>
        <begin position="3"/>
        <end position="105"/>
    </location>
</feature>
<evidence type="ECO:0000313" key="2">
    <source>
        <dbReference type="EMBL" id="MRD46274.1"/>
    </source>
</evidence>
<accession>A0A844AQJ6</accession>
<dbReference type="SUPFAM" id="SSF52833">
    <property type="entry name" value="Thioredoxin-like"/>
    <property type="match status" value="1"/>
</dbReference>
<dbReference type="InterPro" id="IPR036249">
    <property type="entry name" value="Thioredoxin-like_sf"/>
</dbReference>
<dbReference type="Pfam" id="PF00085">
    <property type="entry name" value="Thioredoxin"/>
    <property type="match status" value="1"/>
</dbReference>
<protein>
    <submittedName>
        <fullName evidence="2">Thioredoxin</fullName>
    </submittedName>
</protein>
<dbReference type="OrthoDB" id="215495at2"/>
<dbReference type="CDD" id="cd02947">
    <property type="entry name" value="TRX_family"/>
    <property type="match status" value="1"/>
</dbReference>
<dbReference type="InterPro" id="IPR050620">
    <property type="entry name" value="Thioredoxin_H-type-like"/>
</dbReference>
<dbReference type="PROSITE" id="PS51352">
    <property type="entry name" value="THIOREDOXIN_2"/>
    <property type="match status" value="1"/>
</dbReference>
<sequence>MESAYMTQAPTRTEIDSATGAMVLNFGTDWCGHCKAAAPLVQQMLQGHGDVQHVKVEDGSGRELGRSFHVTLWPTLVFLRDGVEQARVVRPRSVDVIREALAKIA</sequence>
<evidence type="ECO:0000259" key="1">
    <source>
        <dbReference type="PROSITE" id="PS51352"/>
    </source>
</evidence>
<gene>
    <name evidence="2" type="ORF">GHT07_03215</name>
</gene>
<comment type="caution">
    <text evidence="2">The sequence shown here is derived from an EMBL/GenBank/DDBJ whole genome shotgun (WGS) entry which is preliminary data.</text>
</comment>
<organism evidence="2 3">
    <name type="scientific">Caenimonas koreensis DSM 17982</name>
    <dbReference type="NCBI Taxonomy" id="1121255"/>
    <lineage>
        <taxon>Bacteria</taxon>
        <taxon>Pseudomonadati</taxon>
        <taxon>Pseudomonadota</taxon>
        <taxon>Betaproteobacteria</taxon>
        <taxon>Burkholderiales</taxon>
        <taxon>Comamonadaceae</taxon>
        <taxon>Caenimonas</taxon>
    </lineage>
</organism>
<reference evidence="2 3" key="1">
    <citation type="submission" date="2019-11" db="EMBL/GenBank/DDBJ databases">
        <title>Caenimonas koreensis gen. nov., sp. nov., isolated from activated sludge.</title>
        <authorList>
            <person name="Seung H.R."/>
        </authorList>
    </citation>
    <scope>NUCLEOTIDE SEQUENCE [LARGE SCALE GENOMIC DNA]</scope>
    <source>
        <strain evidence="2 3">EMB320</strain>
    </source>
</reference>
<dbReference type="Gene3D" id="3.40.30.10">
    <property type="entry name" value="Glutaredoxin"/>
    <property type="match status" value="1"/>
</dbReference>
<dbReference type="RefSeq" id="WP_153583608.1">
    <property type="nucleotide sequence ID" value="NZ_WJBU01000002.1"/>
</dbReference>
<dbReference type="InterPro" id="IPR013766">
    <property type="entry name" value="Thioredoxin_domain"/>
</dbReference>